<proteinExistence type="predicted"/>
<dbReference type="GO" id="GO:0003980">
    <property type="term" value="F:UDP-glucose:glycoprotein glucosyltransferase activity"/>
    <property type="evidence" value="ECO:0007669"/>
    <property type="project" value="EnsemblFungi"/>
</dbReference>
<evidence type="ECO:0000259" key="9">
    <source>
        <dbReference type="Pfam" id="PF18404"/>
    </source>
</evidence>
<dbReference type="KEGG" id="kaf:KAFR_0E02400"/>
<keyword evidence="3" id="KW-0256">Endoplasmic reticulum</keyword>
<dbReference type="Pfam" id="PF18404">
    <property type="entry name" value="Glyco_transf_24"/>
    <property type="match status" value="1"/>
</dbReference>
<dbReference type="GO" id="GO:0051082">
    <property type="term" value="F:unfolded protein binding"/>
    <property type="evidence" value="ECO:0007669"/>
    <property type="project" value="TreeGrafter"/>
</dbReference>
<dbReference type="FunCoup" id="H2AVJ3">
    <property type="interactions" value="539"/>
</dbReference>
<evidence type="ECO:0000256" key="6">
    <source>
        <dbReference type="SAM" id="SignalP"/>
    </source>
</evidence>
<evidence type="ECO:0000256" key="2">
    <source>
        <dbReference type="ARBA" id="ARBA00022729"/>
    </source>
</evidence>
<dbReference type="Proteomes" id="UP000005220">
    <property type="component" value="Chromosome 5"/>
</dbReference>
<evidence type="ECO:0000256" key="1">
    <source>
        <dbReference type="ARBA" id="ARBA00004319"/>
    </source>
</evidence>
<comment type="subcellular location">
    <subcellularLocation>
        <location evidence="1">Endoplasmic reticulum lumen</location>
    </subcellularLocation>
</comment>
<dbReference type="PANTHER" id="PTHR11226:SF0">
    <property type="entry name" value="UDP-GLUCOSE:GLYCOPROTEIN GLUCOSYLTRANSFERASE"/>
    <property type="match status" value="1"/>
</dbReference>
<keyword evidence="11" id="KW-1185">Reference proteome</keyword>
<organism evidence="10 11">
    <name type="scientific">Kazachstania africana (strain ATCC 22294 / BCRC 22015 / CBS 2517 / CECT 1963 / NBRC 1671 / NRRL Y-8276)</name>
    <name type="common">Yeast</name>
    <name type="synonym">Kluyveromyces africanus</name>
    <dbReference type="NCBI Taxonomy" id="1071382"/>
    <lineage>
        <taxon>Eukaryota</taxon>
        <taxon>Fungi</taxon>
        <taxon>Dikarya</taxon>
        <taxon>Ascomycota</taxon>
        <taxon>Saccharomycotina</taxon>
        <taxon>Saccharomycetes</taxon>
        <taxon>Saccharomycetales</taxon>
        <taxon>Saccharomycetaceae</taxon>
        <taxon>Kazachstania</taxon>
    </lineage>
</organism>
<dbReference type="OrthoDB" id="27683at2759"/>
<name>H2AVJ3_KAZAF</name>
<dbReference type="HOGENOM" id="CLU_002668_1_0_1"/>
<dbReference type="STRING" id="1071382.H2AVJ3"/>
<dbReference type="EMBL" id="HE650825">
    <property type="protein sequence ID" value="CCF58393.1"/>
    <property type="molecule type" value="Genomic_DNA"/>
</dbReference>
<protein>
    <recommendedName>
        <fullName evidence="12">Killer toxin-resistance protein 5</fullName>
    </recommendedName>
</protein>
<dbReference type="InterPro" id="IPR040692">
    <property type="entry name" value="UGGT_TRXL_3"/>
</dbReference>
<dbReference type="GO" id="GO:0018279">
    <property type="term" value="P:protein N-linked glycosylation via asparagine"/>
    <property type="evidence" value="ECO:0007669"/>
    <property type="project" value="TreeGrafter"/>
</dbReference>
<feature type="domain" description="UGGT thioredoxin-like" evidence="8">
    <location>
        <begin position="420"/>
        <end position="596"/>
    </location>
</feature>
<feature type="chain" id="PRO_5003559668" description="Killer toxin-resistance protein 5" evidence="6">
    <location>
        <begin position="21"/>
        <end position="1369"/>
    </location>
</feature>
<dbReference type="GO" id="GO:0036503">
    <property type="term" value="P:ERAD pathway"/>
    <property type="evidence" value="ECO:0007669"/>
    <property type="project" value="TreeGrafter"/>
</dbReference>
<reference evidence="10 11" key="1">
    <citation type="journal article" date="2011" name="Proc. Natl. Acad. Sci. U.S.A.">
        <title>Evolutionary erosion of yeast sex chromosomes by mating-type switching accidents.</title>
        <authorList>
            <person name="Gordon J.L."/>
            <person name="Armisen D."/>
            <person name="Proux-Wera E."/>
            <person name="Oheigeartaigh S.S."/>
            <person name="Byrne K.P."/>
            <person name="Wolfe K.H."/>
        </authorList>
    </citation>
    <scope>NUCLEOTIDE SEQUENCE [LARGE SCALE GENOMIC DNA]</scope>
    <source>
        <strain evidence="11">ATCC 22294 / BCRC 22015 / CBS 2517 / CECT 1963 / NBRC 1671 / NRRL Y-8276</strain>
    </source>
</reference>
<feature type="signal peptide" evidence="6">
    <location>
        <begin position="1"/>
        <end position="20"/>
    </location>
</feature>
<dbReference type="InParanoid" id="H2AVJ3"/>
<feature type="compositionally biased region" description="Acidic residues" evidence="5">
    <location>
        <begin position="1356"/>
        <end position="1369"/>
    </location>
</feature>
<dbReference type="GO" id="GO:0070880">
    <property type="term" value="P:fungal-type cell wall beta-glucan biosynthetic process"/>
    <property type="evidence" value="ECO:0007669"/>
    <property type="project" value="EnsemblFungi"/>
</dbReference>
<dbReference type="PANTHER" id="PTHR11226">
    <property type="entry name" value="UDP-GLUCOSE GLYCOPROTEIN:GLUCOSYLTRANSFERASE"/>
    <property type="match status" value="1"/>
</dbReference>
<evidence type="ECO:0000259" key="8">
    <source>
        <dbReference type="Pfam" id="PF18402"/>
    </source>
</evidence>
<dbReference type="eggNOG" id="KOG1879">
    <property type="taxonomic scope" value="Eukaryota"/>
</dbReference>
<sequence>MKMLLLLVYLLCQFLSRTLAIKLSVPNDAFGVPESLRIWSIVNKLALDNNIDASILNELYPVITKLEELDEAQSVTDLVYDHLNDAVSNDMAQFFKLFDSLYPMGLQFEDDLNTPLNNDNFFMLNDQKYSKPDDVFYLKSKELKNQAKLGDSDVIASRNDVVIGKNADAPILLFYGCPVNDEFDDFNRNLYNEAITTDKIRFIWRSTCSMNFPSKINSEFPLTFTVNEESDLKSLLDTKLPFNIPHEFTDLDKLSFAKPTQEELSDMDMKVTSFLVNHYQETKNLTESLEYTRAVLNNYPFLMQHFIEMQPNKKLNSLISRSNEELERMGIDYKMLGLYINGQNHKYSTLDQYTLLNAIYKEYREIQNLQDILEKYLPTNVLTPTLAKDLLNSYSSFSLPHLKELQPIKLDLHRIRGFSESVIYFNDIEEDEQYEELEKDATKFFEKSKFGEIPEYRRNWAELIFVINFDILNKDPDTQHALMGLNRAVQITGEGYPQRIGLLPLGSRENPIVKKIYELKDTDSSELKLFLEELGSKEDVIFSDFSNIPNVGKLLKQLQIAETSIIVNGEIYPFKMNTWNYLIAKVIKKDVAFIKQELNEFAARNNVQGDKNVDVRALLHLKSADSRHPKYTPDYFADSVYTKSNDNTLNTIPQNIIEFSFSEKYNILHTITLYDNFDSQIALKRLKALSKIKFHGIRIRMVHSGDVTSSNWISLKNNLSSRKQLIAKVDNLITKSYRNIPDTTSIPLQVLHSWLPDIPLEHLKSHSFFLFNGRFIHLDSDEVLSVKRLQAIVKREAQRTLDTVYALNEIDPAFGEKMADPGFIETVSSILTMLYYKGTTIYEDGIEYTTETTLSRMDFSQILAVNNITYFEQHNHVEKPVDLLLIIDPLEERTQHILSLLSKVENLEFINIKVLLISTLSLNIVPIERVYTLNQKIQMKELRENDLLNNWEVDIETPTHFSINSFTRLESTVIEVHAFNEDSPISGSNVDGIGGVRLQLLDSSGSIIDTLSTMTTFGYGQFHLNQLGKNFTIKSADDGYEVESFSLHGYADYVPSSSFDMLDFNPKKIYIKVKILDRVSKAVEQDGGFNIFSVLKTHEDEESYKRMILSILLWKLVEDDTEQLTFWILDQPFISEEFKQYCEIINEQNELRGKIRFIDYDWPAWLRPQRFRSRKVDISKLLFLDVLFPENITSIVYMAPVATPIDPSSLFELDAKAKSFRLFRVKGKGYWDEGYWEKVLKENNLSFYSIGPAFLMNLDVIRANGDADKLRIHYQRLSADPKSLINIDQDLLNDLQTAIPMGSLRRALLDKPKLDTTLIERWESVIQDSIAAANSAAMDKEHDEIDYKNVSNDETTTLEEDEDYFHDEL</sequence>
<dbReference type="RefSeq" id="XP_003957528.1">
    <property type="nucleotide sequence ID" value="XM_003957479.1"/>
</dbReference>
<dbReference type="InterPro" id="IPR009448">
    <property type="entry name" value="UDP-g_GGtrans"/>
</dbReference>
<evidence type="ECO:0000256" key="5">
    <source>
        <dbReference type="SAM" id="MobiDB-lite"/>
    </source>
</evidence>
<dbReference type="GeneID" id="13883051"/>
<evidence type="ECO:0000256" key="3">
    <source>
        <dbReference type="ARBA" id="ARBA00022824"/>
    </source>
</evidence>
<feature type="domain" description="Glucosyltransferase 24 catalytic" evidence="9">
    <location>
        <begin position="1090"/>
        <end position="1308"/>
    </location>
</feature>
<dbReference type="GO" id="GO:0005788">
    <property type="term" value="C:endoplasmic reticulum lumen"/>
    <property type="evidence" value="ECO:0007669"/>
    <property type="project" value="UniProtKB-SubCell"/>
</dbReference>
<accession>H2AVJ3</accession>
<gene>
    <name evidence="10" type="primary">KAFR0E02400</name>
    <name evidence="10" type="ORF">KAFR_0E02400</name>
</gene>
<dbReference type="InterPro" id="IPR040694">
    <property type="entry name" value="UGGT_TRXL_2"/>
</dbReference>
<evidence type="ECO:0000259" key="7">
    <source>
        <dbReference type="Pfam" id="PF18401"/>
    </source>
</evidence>
<dbReference type="Pfam" id="PF18402">
    <property type="entry name" value="Thioredoxin_14"/>
    <property type="match status" value="1"/>
</dbReference>
<keyword evidence="4" id="KW-0325">Glycoprotein</keyword>
<evidence type="ECO:0008006" key="12">
    <source>
        <dbReference type="Google" id="ProtNLM"/>
    </source>
</evidence>
<feature type="region of interest" description="Disordered" evidence="5">
    <location>
        <begin position="1343"/>
        <end position="1369"/>
    </location>
</feature>
<evidence type="ECO:0000313" key="11">
    <source>
        <dbReference type="Proteomes" id="UP000005220"/>
    </source>
</evidence>
<dbReference type="Pfam" id="PF18401">
    <property type="entry name" value="Thioredoxin_13"/>
    <property type="match status" value="1"/>
</dbReference>
<evidence type="ECO:0000313" key="10">
    <source>
        <dbReference type="EMBL" id="CCF58393.1"/>
    </source>
</evidence>
<feature type="domain" description="UGGT thioredoxin-like" evidence="7">
    <location>
        <begin position="260"/>
        <end position="373"/>
    </location>
</feature>
<keyword evidence="2 6" id="KW-0732">Signal</keyword>
<dbReference type="InterPro" id="IPR040497">
    <property type="entry name" value="Glyco_transf_24"/>
</dbReference>
<evidence type="ECO:0000256" key="4">
    <source>
        <dbReference type="ARBA" id="ARBA00023180"/>
    </source>
</evidence>